<evidence type="ECO:0000256" key="1">
    <source>
        <dbReference type="ARBA" id="ARBA00004123"/>
    </source>
</evidence>
<dbReference type="PANTHER" id="PTHR45714">
    <property type="entry name" value="HOMEOBOX-LEUCINE ZIPPER PROTEIN HAT14"/>
    <property type="match status" value="1"/>
</dbReference>
<keyword evidence="7 8" id="KW-0539">Nucleus</keyword>
<dbReference type="SMART" id="SM00340">
    <property type="entry name" value="HALZ"/>
    <property type="match status" value="1"/>
</dbReference>
<comment type="similarity">
    <text evidence="2">Belongs to the HD-ZIP homeobox family. Class II subfamily.</text>
</comment>
<keyword evidence="3" id="KW-0805">Transcription regulation</keyword>
<proteinExistence type="inferred from homology"/>
<evidence type="ECO:0000256" key="7">
    <source>
        <dbReference type="ARBA" id="ARBA00023242"/>
    </source>
</evidence>
<dbReference type="Gene3D" id="1.10.10.60">
    <property type="entry name" value="Homeodomain-like"/>
    <property type="match status" value="1"/>
</dbReference>
<dbReference type="EMBL" id="CM035420">
    <property type="protein sequence ID" value="KAH7405258.1"/>
    <property type="molecule type" value="Genomic_DNA"/>
</dbReference>
<comment type="subcellular location">
    <subcellularLocation>
        <location evidence="1 8 9">Nucleus</location>
    </subcellularLocation>
</comment>
<dbReference type="InterPro" id="IPR003106">
    <property type="entry name" value="Leu_zip_homeo"/>
</dbReference>
<comment type="caution">
    <text evidence="13">The sequence shown here is derived from an EMBL/GenBank/DDBJ whole genome shotgun (WGS) entry which is preliminary data.</text>
</comment>
<dbReference type="InterPro" id="IPR017970">
    <property type="entry name" value="Homeobox_CS"/>
</dbReference>
<evidence type="ECO:0000256" key="6">
    <source>
        <dbReference type="ARBA" id="ARBA00023163"/>
    </source>
</evidence>
<dbReference type="PROSITE" id="PS50071">
    <property type="entry name" value="HOMEOBOX_2"/>
    <property type="match status" value="1"/>
</dbReference>
<evidence type="ECO:0000256" key="8">
    <source>
        <dbReference type="PROSITE-ProRule" id="PRU00108"/>
    </source>
</evidence>
<evidence type="ECO:0000256" key="4">
    <source>
        <dbReference type="ARBA" id="ARBA00023125"/>
    </source>
</evidence>
<keyword evidence="14" id="KW-1185">Reference proteome</keyword>
<evidence type="ECO:0000259" key="12">
    <source>
        <dbReference type="PROSITE" id="PS50071"/>
    </source>
</evidence>
<keyword evidence="10" id="KW-0175">Coiled coil</keyword>
<evidence type="ECO:0000256" key="5">
    <source>
        <dbReference type="ARBA" id="ARBA00023155"/>
    </source>
</evidence>
<dbReference type="GO" id="GO:0000981">
    <property type="term" value="F:DNA-binding transcription factor activity, RNA polymerase II-specific"/>
    <property type="evidence" value="ECO:0007669"/>
    <property type="project" value="InterPro"/>
</dbReference>
<dbReference type="GO" id="GO:0043565">
    <property type="term" value="F:sequence-specific DNA binding"/>
    <property type="evidence" value="ECO:0007669"/>
    <property type="project" value="InterPro"/>
</dbReference>
<feature type="region of interest" description="Disordered" evidence="11">
    <location>
        <begin position="121"/>
        <end position="142"/>
    </location>
</feature>
<name>A0A8T2T8Z9_CERRI</name>
<evidence type="ECO:0000256" key="10">
    <source>
        <dbReference type="SAM" id="Coils"/>
    </source>
</evidence>
<feature type="DNA-binding region" description="Homeobox" evidence="8">
    <location>
        <begin position="190"/>
        <end position="249"/>
    </location>
</feature>
<protein>
    <recommendedName>
        <fullName evidence="12">Homeobox domain-containing protein</fullName>
    </recommendedName>
</protein>
<feature type="domain" description="Homeobox" evidence="12">
    <location>
        <begin position="188"/>
        <end position="248"/>
    </location>
</feature>
<dbReference type="InterPro" id="IPR001356">
    <property type="entry name" value="HD"/>
</dbReference>
<dbReference type="SUPFAM" id="SSF46689">
    <property type="entry name" value="Homeodomain-like"/>
    <property type="match status" value="1"/>
</dbReference>
<dbReference type="AlphaFoldDB" id="A0A8T2T8Z9"/>
<dbReference type="OrthoDB" id="6159439at2759"/>
<reference evidence="13" key="1">
    <citation type="submission" date="2021-08" db="EMBL/GenBank/DDBJ databases">
        <title>WGS assembly of Ceratopteris richardii.</title>
        <authorList>
            <person name="Marchant D.B."/>
            <person name="Chen G."/>
            <person name="Jenkins J."/>
            <person name="Shu S."/>
            <person name="Leebens-Mack J."/>
            <person name="Grimwood J."/>
            <person name="Schmutz J."/>
            <person name="Soltis P."/>
            <person name="Soltis D."/>
            <person name="Chen Z.-H."/>
        </authorList>
    </citation>
    <scope>NUCLEOTIDE SEQUENCE</scope>
    <source>
        <strain evidence="13">Whitten #5841</strain>
        <tissue evidence="13">Leaf</tissue>
    </source>
</reference>
<dbReference type="InterPro" id="IPR009057">
    <property type="entry name" value="Homeodomain-like_sf"/>
</dbReference>
<keyword evidence="5 8" id="KW-0371">Homeobox</keyword>
<dbReference type="Proteomes" id="UP000825935">
    <property type="component" value="Chromosome 15"/>
</dbReference>
<dbReference type="SMART" id="SM00389">
    <property type="entry name" value="HOX"/>
    <property type="match status" value="1"/>
</dbReference>
<evidence type="ECO:0000313" key="14">
    <source>
        <dbReference type="Proteomes" id="UP000825935"/>
    </source>
</evidence>
<keyword evidence="6" id="KW-0804">Transcription</keyword>
<dbReference type="Pfam" id="PF00046">
    <property type="entry name" value="Homeodomain"/>
    <property type="match status" value="1"/>
</dbReference>
<dbReference type="CDD" id="cd00086">
    <property type="entry name" value="homeodomain"/>
    <property type="match status" value="1"/>
</dbReference>
<evidence type="ECO:0000313" key="13">
    <source>
        <dbReference type="EMBL" id="KAH7405258.1"/>
    </source>
</evidence>
<evidence type="ECO:0000256" key="2">
    <source>
        <dbReference type="ARBA" id="ARBA00006074"/>
    </source>
</evidence>
<accession>A0A8T2T8Z9</accession>
<keyword evidence="4 8" id="KW-0238">DNA-binding</keyword>
<sequence>MQITDNREHILLGVQTLRAMATAACRTSSSPSVELSIFGCISNSISSSGNGMDNRTANRSEPSEDLNLVLSSSGPKPLIESTLESPPKQLDLLPVRSPCQKPAEGYSRWNAISDAHVNSKGIDMNQIPCSSESEDEDEAEAPSLKLRSLAGEGKRSEMAALGSGMADPGERERGLLEVSSRNSDEEESGSARKKLRLSKEQSALLEESFKEHSTLNPKQKSLLAKQLNLRPRQVEVWFQNRRARTKLKQTEVDCELLKRCCESLTEENRRLQKEVAELRALKVGAPCVISRDFCMPLPAATLTMCPSCERLAHGQPPSTSASITTTNAVGLSFSNKPGSIRPALPSPSAAC</sequence>
<evidence type="ECO:0000256" key="9">
    <source>
        <dbReference type="RuleBase" id="RU000682"/>
    </source>
</evidence>
<dbReference type="GO" id="GO:0005634">
    <property type="term" value="C:nucleus"/>
    <property type="evidence" value="ECO:0007669"/>
    <property type="project" value="UniProtKB-SubCell"/>
</dbReference>
<dbReference type="PROSITE" id="PS00027">
    <property type="entry name" value="HOMEOBOX_1"/>
    <property type="match status" value="1"/>
</dbReference>
<dbReference type="InterPro" id="IPR050762">
    <property type="entry name" value="HD-ZIP_Homeobox_LZ_Class_II"/>
</dbReference>
<dbReference type="FunFam" id="1.10.10.60:FF:000577">
    <property type="entry name" value="Homeobox-leucine zipper protein 18"/>
    <property type="match status" value="1"/>
</dbReference>
<evidence type="ECO:0000256" key="11">
    <source>
        <dbReference type="SAM" id="MobiDB-lite"/>
    </source>
</evidence>
<organism evidence="13 14">
    <name type="scientific">Ceratopteris richardii</name>
    <name type="common">Triangle waterfern</name>
    <dbReference type="NCBI Taxonomy" id="49495"/>
    <lineage>
        <taxon>Eukaryota</taxon>
        <taxon>Viridiplantae</taxon>
        <taxon>Streptophyta</taxon>
        <taxon>Embryophyta</taxon>
        <taxon>Tracheophyta</taxon>
        <taxon>Polypodiopsida</taxon>
        <taxon>Polypodiidae</taxon>
        <taxon>Polypodiales</taxon>
        <taxon>Pteridineae</taxon>
        <taxon>Pteridaceae</taxon>
        <taxon>Parkerioideae</taxon>
        <taxon>Ceratopteris</taxon>
    </lineage>
</organism>
<evidence type="ECO:0000256" key="3">
    <source>
        <dbReference type="ARBA" id="ARBA00023015"/>
    </source>
</evidence>
<dbReference type="Pfam" id="PF02183">
    <property type="entry name" value="HALZ"/>
    <property type="match status" value="1"/>
</dbReference>
<gene>
    <name evidence="13" type="ORF">KP509_15G062900</name>
</gene>
<dbReference type="PANTHER" id="PTHR45714:SF34">
    <property type="entry name" value="HOMEOBOX-LEUCINE ZIPPER PROTEIN HAT9"/>
    <property type="match status" value="1"/>
</dbReference>
<feature type="region of interest" description="Disordered" evidence="11">
    <location>
        <begin position="159"/>
        <end position="197"/>
    </location>
</feature>
<feature type="coiled-coil region" evidence="10">
    <location>
        <begin position="247"/>
        <end position="281"/>
    </location>
</feature>